<evidence type="ECO:0000313" key="2">
    <source>
        <dbReference type="EMBL" id="CAD9688482.1"/>
    </source>
</evidence>
<proteinExistence type="predicted"/>
<evidence type="ECO:0000256" key="1">
    <source>
        <dbReference type="SAM" id="SignalP"/>
    </source>
</evidence>
<protein>
    <recommendedName>
        <fullName evidence="3">Secreted protein</fullName>
    </recommendedName>
</protein>
<dbReference type="EMBL" id="HBHK01015742">
    <property type="protein sequence ID" value="CAD9688482.1"/>
    <property type="molecule type" value="Transcribed_RNA"/>
</dbReference>
<keyword evidence="1" id="KW-0732">Signal</keyword>
<evidence type="ECO:0008006" key="3">
    <source>
        <dbReference type="Google" id="ProtNLM"/>
    </source>
</evidence>
<feature type="signal peptide" evidence="1">
    <location>
        <begin position="1"/>
        <end position="20"/>
    </location>
</feature>
<sequence>MIKFVARIGLIVGLFQRVACLHSHERTSNTLVQATNVGIATLASEDYGCTNEAQFNKTKYYCVLTKYNYPPATSTCAETQSWYAKAKSCFDSYDQTDER</sequence>
<feature type="chain" id="PRO_5031510207" description="Secreted protein" evidence="1">
    <location>
        <begin position="21"/>
        <end position="99"/>
    </location>
</feature>
<reference evidence="2" key="1">
    <citation type="submission" date="2021-01" db="EMBL/GenBank/DDBJ databases">
        <authorList>
            <person name="Corre E."/>
            <person name="Pelletier E."/>
            <person name="Niang G."/>
            <person name="Scheremetjew M."/>
            <person name="Finn R."/>
            <person name="Kale V."/>
            <person name="Holt S."/>
            <person name="Cochrane G."/>
            <person name="Meng A."/>
            <person name="Brown T."/>
            <person name="Cohen L."/>
        </authorList>
    </citation>
    <scope>NUCLEOTIDE SEQUENCE</scope>
    <source>
        <strain evidence="2">NY070348D</strain>
    </source>
</reference>
<name>A0A7S2S3F6_9STRA</name>
<gene>
    <name evidence="2" type="ORF">QSP1433_LOCUS9898</name>
</gene>
<dbReference type="AlphaFoldDB" id="A0A7S2S3F6"/>
<accession>A0A7S2S3F6</accession>
<organism evidence="2">
    <name type="scientific">Mucochytrium quahogii</name>
    <dbReference type="NCBI Taxonomy" id="96639"/>
    <lineage>
        <taxon>Eukaryota</taxon>
        <taxon>Sar</taxon>
        <taxon>Stramenopiles</taxon>
        <taxon>Bigyra</taxon>
        <taxon>Labyrinthulomycetes</taxon>
        <taxon>Thraustochytrida</taxon>
        <taxon>Thraustochytriidae</taxon>
        <taxon>Mucochytrium</taxon>
    </lineage>
</organism>